<organism evidence="1 2">
    <name type="scientific">Aeoliella mucimassa</name>
    <dbReference type="NCBI Taxonomy" id="2527972"/>
    <lineage>
        <taxon>Bacteria</taxon>
        <taxon>Pseudomonadati</taxon>
        <taxon>Planctomycetota</taxon>
        <taxon>Planctomycetia</taxon>
        <taxon>Pirellulales</taxon>
        <taxon>Lacipirellulaceae</taxon>
        <taxon>Aeoliella</taxon>
    </lineage>
</organism>
<accession>A0A518AJ34</accession>
<dbReference type="KEGG" id="amuc:Pan181_09250"/>
<dbReference type="AlphaFoldDB" id="A0A518AJ34"/>
<sequence length="142" mass="15965">MHSVYEKDGLRFAYPENWTVEDDDTSTATASATVTSPDTAFWTVMFYRGNHDAEQLTEAVLEAFRQEYPQLEVDPAENMHQGGSIFGYDLSFSFVDLLSTATIRAFNQPEGTYLVLCQAEDHEIPAVEPVFEAMTASLMTEF</sequence>
<reference evidence="1 2" key="1">
    <citation type="submission" date="2019-02" db="EMBL/GenBank/DDBJ databases">
        <title>Deep-cultivation of Planctomycetes and their phenomic and genomic characterization uncovers novel biology.</title>
        <authorList>
            <person name="Wiegand S."/>
            <person name="Jogler M."/>
            <person name="Boedeker C."/>
            <person name="Pinto D."/>
            <person name="Vollmers J."/>
            <person name="Rivas-Marin E."/>
            <person name="Kohn T."/>
            <person name="Peeters S.H."/>
            <person name="Heuer A."/>
            <person name="Rast P."/>
            <person name="Oberbeckmann S."/>
            <person name="Bunk B."/>
            <person name="Jeske O."/>
            <person name="Meyerdierks A."/>
            <person name="Storesund J.E."/>
            <person name="Kallscheuer N."/>
            <person name="Luecker S."/>
            <person name="Lage O.M."/>
            <person name="Pohl T."/>
            <person name="Merkel B.J."/>
            <person name="Hornburger P."/>
            <person name="Mueller R.-W."/>
            <person name="Bruemmer F."/>
            <person name="Labrenz M."/>
            <person name="Spormann A.M."/>
            <person name="Op den Camp H."/>
            <person name="Overmann J."/>
            <person name="Amann R."/>
            <person name="Jetten M.S.M."/>
            <person name="Mascher T."/>
            <person name="Medema M.H."/>
            <person name="Devos D.P."/>
            <person name="Kaster A.-K."/>
            <person name="Ovreas L."/>
            <person name="Rohde M."/>
            <person name="Galperin M.Y."/>
            <person name="Jogler C."/>
        </authorList>
    </citation>
    <scope>NUCLEOTIDE SEQUENCE [LARGE SCALE GENOMIC DNA]</scope>
    <source>
        <strain evidence="1 2">Pan181</strain>
    </source>
</reference>
<evidence type="ECO:0000313" key="1">
    <source>
        <dbReference type="EMBL" id="QDU54742.1"/>
    </source>
</evidence>
<gene>
    <name evidence="1" type="ORF">Pan181_09250</name>
</gene>
<dbReference type="OrthoDB" id="213056at2"/>
<dbReference type="RefSeq" id="WP_145245677.1">
    <property type="nucleotide sequence ID" value="NZ_CP036278.1"/>
</dbReference>
<proteinExistence type="predicted"/>
<protein>
    <submittedName>
        <fullName evidence="1">Uncharacterized protein</fullName>
    </submittedName>
</protein>
<keyword evidence="2" id="KW-1185">Reference proteome</keyword>
<name>A0A518AJ34_9BACT</name>
<dbReference type="Proteomes" id="UP000315750">
    <property type="component" value="Chromosome"/>
</dbReference>
<dbReference type="EMBL" id="CP036278">
    <property type="protein sequence ID" value="QDU54742.1"/>
    <property type="molecule type" value="Genomic_DNA"/>
</dbReference>
<evidence type="ECO:0000313" key="2">
    <source>
        <dbReference type="Proteomes" id="UP000315750"/>
    </source>
</evidence>